<dbReference type="SUPFAM" id="SSF88697">
    <property type="entry name" value="PUA domain-like"/>
    <property type="match status" value="1"/>
</dbReference>
<dbReference type="SUPFAM" id="SSF53633">
    <property type="entry name" value="Carbamate kinase-like"/>
    <property type="match status" value="1"/>
</dbReference>
<dbReference type="GO" id="GO:0004349">
    <property type="term" value="F:glutamate 5-kinase activity"/>
    <property type="evidence" value="ECO:0007669"/>
    <property type="project" value="UniProtKB-EC"/>
</dbReference>
<dbReference type="AlphaFoldDB" id="D2QED5"/>
<protein>
    <submittedName>
        <fullName evidence="9">Glutamate 5-kinase</fullName>
        <ecNumber evidence="9">2.7.2.11</ecNumber>
    </submittedName>
</protein>
<evidence type="ECO:0000313" key="10">
    <source>
        <dbReference type="Proteomes" id="UP000002028"/>
    </source>
</evidence>
<dbReference type="InterPro" id="IPR001048">
    <property type="entry name" value="Asp/Glu/Uridylate_kinase"/>
</dbReference>
<accession>D2QED5</accession>
<dbReference type="EC" id="2.7.2.11" evidence="9"/>
<feature type="domain" description="PUA" evidence="8">
    <location>
        <begin position="281"/>
        <end position="353"/>
    </location>
</feature>
<dbReference type="STRING" id="504472.Slin_0426"/>
<evidence type="ECO:0000256" key="6">
    <source>
        <dbReference type="ARBA" id="ARBA00022777"/>
    </source>
</evidence>
<dbReference type="NCBIfam" id="TIGR01027">
    <property type="entry name" value="proB"/>
    <property type="match status" value="1"/>
</dbReference>
<keyword evidence="4 9" id="KW-0808">Transferase</keyword>
<evidence type="ECO:0000256" key="2">
    <source>
        <dbReference type="ARBA" id="ARBA00022605"/>
    </source>
</evidence>
<dbReference type="InterPro" id="IPR036974">
    <property type="entry name" value="PUA_sf"/>
</dbReference>
<dbReference type="FunFam" id="3.40.1160.10:FF:000006">
    <property type="entry name" value="Glutamate 5-kinase"/>
    <property type="match status" value="1"/>
</dbReference>
<dbReference type="InterPro" id="IPR002478">
    <property type="entry name" value="PUA"/>
</dbReference>
<dbReference type="GO" id="GO:0005524">
    <property type="term" value="F:ATP binding"/>
    <property type="evidence" value="ECO:0007669"/>
    <property type="project" value="UniProtKB-KW"/>
</dbReference>
<dbReference type="InterPro" id="IPR011529">
    <property type="entry name" value="Glu_5kinase"/>
</dbReference>
<dbReference type="Pfam" id="PF00696">
    <property type="entry name" value="AA_kinase"/>
    <property type="match status" value="1"/>
</dbReference>
<dbReference type="SMART" id="SM00359">
    <property type="entry name" value="PUA"/>
    <property type="match status" value="1"/>
</dbReference>
<dbReference type="PRINTS" id="PR00474">
    <property type="entry name" value="GLU5KINASE"/>
</dbReference>
<dbReference type="GO" id="GO:0003723">
    <property type="term" value="F:RNA binding"/>
    <property type="evidence" value="ECO:0007669"/>
    <property type="project" value="InterPro"/>
</dbReference>
<keyword evidence="5" id="KW-0547">Nucleotide-binding</keyword>
<evidence type="ECO:0000256" key="1">
    <source>
        <dbReference type="ARBA" id="ARBA00022490"/>
    </source>
</evidence>
<sequence>MAKPDAETGNPYLCGMTKPVLVLKFGTASITKPNGEPNEPVMVDIARQVAALHTRYRIVLVSSGAVGAGKSLIREYRGDITQRKAAAAVGNLLLLNQYSRFFSIYGISIAQSLCERHHFADRDQFLQLKQTYEELWANDLIPIANENDVVSNRELKFSDNDELATLIAVGFGAEALMLCTSVGGLLDADGTIIREVKDFDERIFGVVRTDKSSLGLGGMASKLTFAKLATRMGIRVVIFGLSEPDSIRRALDREVGTEFTPQPTVLSARNRWLGSGSLAVGRVQIDAGAVRALQQRRSLLAVGVRAIVGEFATGEMIEILDDEQKTIAVARARISSETLAQQLNQQNVEVANANDIVLL</sequence>
<reference evidence="9 10" key="1">
    <citation type="journal article" date="2010" name="Stand. Genomic Sci.">
        <title>Complete genome sequence of Spirosoma linguale type strain (1).</title>
        <authorList>
            <person name="Lail K."/>
            <person name="Sikorski J."/>
            <person name="Saunders E."/>
            <person name="Lapidus A."/>
            <person name="Glavina Del Rio T."/>
            <person name="Copeland A."/>
            <person name="Tice H."/>
            <person name="Cheng J.-F."/>
            <person name="Lucas S."/>
            <person name="Nolan M."/>
            <person name="Bruce D."/>
            <person name="Goodwin L."/>
            <person name="Pitluck S."/>
            <person name="Ivanova N."/>
            <person name="Mavromatis K."/>
            <person name="Ovchinnikova G."/>
            <person name="Pati A."/>
            <person name="Chen A."/>
            <person name="Palaniappan K."/>
            <person name="Land M."/>
            <person name="Hauser L."/>
            <person name="Chang Y.-J."/>
            <person name="Jeffries C.D."/>
            <person name="Chain P."/>
            <person name="Brettin T."/>
            <person name="Detter J.C."/>
            <person name="Schuetze A."/>
            <person name="Rohde M."/>
            <person name="Tindall B.J."/>
            <person name="Goeker M."/>
            <person name="Bristow J."/>
            <person name="Eisen J.A."/>
            <person name="Markowitz V."/>
            <person name="Hugenholtz P."/>
            <person name="Kyrpides N.C."/>
            <person name="Klenk H.-P."/>
            <person name="Chen F."/>
        </authorList>
    </citation>
    <scope>NUCLEOTIDE SEQUENCE [LARGE SCALE GENOMIC DNA]</scope>
    <source>
        <strain evidence="10">ATCC 33905 / DSM 74 / LMG 10896 / Claus 1</strain>
    </source>
</reference>
<dbReference type="CDD" id="cd21157">
    <property type="entry name" value="PUA_G5K"/>
    <property type="match status" value="1"/>
</dbReference>
<evidence type="ECO:0000259" key="8">
    <source>
        <dbReference type="SMART" id="SM00359"/>
    </source>
</evidence>
<keyword evidence="3" id="KW-0641">Proline biosynthesis</keyword>
<dbReference type="InterPro" id="IPR036393">
    <property type="entry name" value="AceGlu_kinase-like_sf"/>
</dbReference>
<keyword evidence="10" id="KW-1185">Reference proteome</keyword>
<gene>
    <name evidence="9" type="ordered locus">Slin_0426</name>
</gene>
<dbReference type="InterPro" id="IPR001057">
    <property type="entry name" value="Glu/AcGlu_kinase"/>
</dbReference>
<dbReference type="KEGG" id="sli:Slin_0426"/>
<dbReference type="PANTHER" id="PTHR43654:SF1">
    <property type="entry name" value="ISOPENTENYL PHOSPHATE KINASE"/>
    <property type="match status" value="1"/>
</dbReference>
<evidence type="ECO:0000313" key="9">
    <source>
        <dbReference type="EMBL" id="ADB36490.1"/>
    </source>
</evidence>
<dbReference type="PANTHER" id="PTHR43654">
    <property type="entry name" value="GLUTAMATE 5-KINASE"/>
    <property type="match status" value="1"/>
</dbReference>
<dbReference type="GO" id="GO:0005829">
    <property type="term" value="C:cytosol"/>
    <property type="evidence" value="ECO:0007669"/>
    <property type="project" value="TreeGrafter"/>
</dbReference>
<dbReference type="Gene3D" id="2.30.130.10">
    <property type="entry name" value="PUA domain"/>
    <property type="match status" value="1"/>
</dbReference>
<dbReference type="EMBL" id="CP001769">
    <property type="protein sequence ID" value="ADB36490.1"/>
    <property type="molecule type" value="Genomic_DNA"/>
</dbReference>
<dbReference type="Pfam" id="PF01472">
    <property type="entry name" value="PUA"/>
    <property type="match status" value="1"/>
</dbReference>
<evidence type="ECO:0000256" key="5">
    <source>
        <dbReference type="ARBA" id="ARBA00022741"/>
    </source>
</evidence>
<keyword evidence="2" id="KW-0028">Amino-acid biosynthesis</keyword>
<dbReference type="HOGENOM" id="CLU_025400_2_0_10"/>
<dbReference type="eggNOG" id="COG0263">
    <property type="taxonomic scope" value="Bacteria"/>
</dbReference>
<evidence type="ECO:0000256" key="4">
    <source>
        <dbReference type="ARBA" id="ARBA00022679"/>
    </source>
</evidence>
<keyword evidence="7" id="KW-0067">ATP-binding</keyword>
<dbReference type="InterPro" id="IPR015947">
    <property type="entry name" value="PUA-like_sf"/>
</dbReference>
<dbReference type="InterPro" id="IPR005715">
    <property type="entry name" value="Glu_5kinase/COase_Synthase"/>
</dbReference>
<organism evidence="9 10">
    <name type="scientific">Spirosoma linguale (strain ATCC 33905 / DSM 74 / LMG 10896 / Claus 1)</name>
    <dbReference type="NCBI Taxonomy" id="504472"/>
    <lineage>
        <taxon>Bacteria</taxon>
        <taxon>Pseudomonadati</taxon>
        <taxon>Bacteroidota</taxon>
        <taxon>Cytophagia</taxon>
        <taxon>Cytophagales</taxon>
        <taxon>Cytophagaceae</taxon>
        <taxon>Spirosoma</taxon>
    </lineage>
</organism>
<evidence type="ECO:0000256" key="7">
    <source>
        <dbReference type="ARBA" id="ARBA00022840"/>
    </source>
</evidence>
<proteinExistence type="predicted"/>
<dbReference type="GO" id="GO:0008652">
    <property type="term" value="P:amino acid biosynthetic process"/>
    <property type="evidence" value="ECO:0007669"/>
    <property type="project" value="UniProtKB-KW"/>
</dbReference>
<name>D2QED5_SPILD</name>
<evidence type="ECO:0000256" key="3">
    <source>
        <dbReference type="ARBA" id="ARBA00022650"/>
    </source>
</evidence>
<keyword evidence="1" id="KW-0963">Cytoplasm</keyword>
<dbReference type="PROSITE" id="PS50890">
    <property type="entry name" value="PUA"/>
    <property type="match status" value="1"/>
</dbReference>
<dbReference type="Proteomes" id="UP000002028">
    <property type="component" value="Chromosome"/>
</dbReference>
<keyword evidence="6" id="KW-0418">Kinase</keyword>
<dbReference type="PIRSF" id="PIRSF000729">
    <property type="entry name" value="GK"/>
    <property type="match status" value="1"/>
</dbReference>
<dbReference type="Gene3D" id="3.40.1160.10">
    <property type="entry name" value="Acetylglutamate kinase-like"/>
    <property type="match status" value="1"/>
</dbReference>